<evidence type="ECO:0000256" key="1">
    <source>
        <dbReference type="SAM" id="Phobius"/>
    </source>
</evidence>
<accession>A0A7J3N0D9</accession>
<dbReference type="EMBL" id="DTDH01000199">
    <property type="protein sequence ID" value="HGT99179.1"/>
    <property type="molecule type" value="Genomic_DNA"/>
</dbReference>
<gene>
    <name evidence="2" type="ORF">ENT99_02605</name>
    <name evidence="3" type="ORF">ENU64_07120</name>
</gene>
<protein>
    <recommendedName>
        <fullName evidence="4">Transmembrane protein</fullName>
    </recommendedName>
</protein>
<proteinExistence type="predicted"/>
<evidence type="ECO:0000313" key="2">
    <source>
        <dbReference type="EMBL" id="HFQ78577.1"/>
    </source>
</evidence>
<sequence>MKIDTFSGVSAKHILIGLSIALFTHMLTISACVWWWEVYKLNIDWRLHIERPVPSILYIFYAPSWFWVDLVISVIVFSSYTVLLVFTVLLAKALGMPKSRFVVAVTVYTVLLLANWIWYEIFRANIKGADKVNPKPDTSFYLLWGDAMYMFTAFLSFTITLVFIARTALTKIGRGEHHG</sequence>
<keyword evidence="1" id="KW-1133">Transmembrane helix</keyword>
<feature type="transmembrane region" description="Helical" evidence="1">
    <location>
        <begin position="56"/>
        <end position="89"/>
    </location>
</feature>
<dbReference type="PROSITE" id="PS51257">
    <property type="entry name" value="PROKAR_LIPOPROTEIN"/>
    <property type="match status" value="1"/>
</dbReference>
<reference evidence="3" key="1">
    <citation type="journal article" date="2020" name="mSystems">
        <title>Genome- and Community-Level Interaction Insights into Carbon Utilization and Element Cycling Functions of Hydrothermarchaeota in Hydrothermal Sediment.</title>
        <authorList>
            <person name="Zhou Z."/>
            <person name="Liu Y."/>
            <person name="Xu W."/>
            <person name="Pan J."/>
            <person name="Luo Z.H."/>
            <person name="Li M."/>
        </authorList>
    </citation>
    <scope>NUCLEOTIDE SEQUENCE [LARGE SCALE GENOMIC DNA]</scope>
    <source>
        <strain evidence="2">SpSt-629</strain>
        <strain evidence="3">SpSt-688</strain>
    </source>
</reference>
<feature type="transmembrane region" description="Helical" evidence="1">
    <location>
        <begin position="101"/>
        <end position="119"/>
    </location>
</feature>
<dbReference type="EMBL" id="DTAU01000046">
    <property type="protein sequence ID" value="HFQ78577.1"/>
    <property type="molecule type" value="Genomic_DNA"/>
</dbReference>
<organism evidence="3">
    <name type="scientific">Ignisphaera aggregans</name>
    <dbReference type="NCBI Taxonomy" id="334771"/>
    <lineage>
        <taxon>Archaea</taxon>
        <taxon>Thermoproteota</taxon>
        <taxon>Thermoprotei</taxon>
        <taxon>Desulfurococcales</taxon>
        <taxon>Desulfurococcaceae</taxon>
        <taxon>Ignisphaera</taxon>
    </lineage>
</organism>
<feature type="transmembrane region" description="Helical" evidence="1">
    <location>
        <begin position="139"/>
        <end position="164"/>
    </location>
</feature>
<comment type="caution">
    <text evidence="3">The sequence shown here is derived from an EMBL/GenBank/DDBJ whole genome shotgun (WGS) entry which is preliminary data.</text>
</comment>
<keyword evidence="1" id="KW-0472">Membrane</keyword>
<dbReference type="AlphaFoldDB" id="A0A7J3N0D9"/>
<evidence type="ECO:0000313" key="3">
    <source>
        <dbReference type="EMBL" id="HGT99179.1"/>
    </source>
</evidence>
<keyword evidence="1" id="KW-0812">Transmembrane</keyword>
<evidence type="ECO:0008006" key="4">
    <source>
        <dbReference type="Google" id="ProtNLM"/>
    </source>
</evidence>
<name>A0A7J3N0D9_9CREN</name>
<feature type="transmembrane region" description="Helical" evidence="1">
    <location>
        <begin position="12"/>
        <end position="36"/>
    </location>
</feature>